<protein>
    <submittedName>
        <fullName evidence="4">NAD(P)/FAD-dependent oxidoreductase</fullName>
    </submittedName>
</protein>
<dbReference type="SUPFAM" id="SSF51905">
    <property type="entry name" value="FAD/NAD(P)-binding domain"/>
    <property type="match status" value="1"/>
</dbReference>
<comment type="caution">
    <text evidence="4">The sequence shown here is derived from an EMBL/GenBank/DDBJ whole genome shotgun (WGS) entry which is preliminary data.</text>
</comment>
<gene>
    <name evidence="4" type="ORF">FEN17_03830</name>
</gene>
<dbReference type="PANTHER" id="PTHR48105">
    <property type="entry name" value="THIOREDOXIN REDUCTASE 1-RELATED-RELATED"/>
    <property type="match status" value="1"/>
</dbReference>
<dbReference type="Gene3D" id="3.50.50.60">
    <property type="entry name" value="FAD/NAD(P)-binding domain"/>
    <property type="match status" value="2"/>
</dbReference>
<dbReference type="InterPro" id="IPR023753">
    <property type="entry name" value="FAD/NAD-binding_dom"/>
</dbReference>
<dbReference type="InterPro" id="IPR036188">
    <property type="entry name" value="FAD/NAD-bd_sf"/>
</dbReference>
<evidence type="ECO:0000256" key="1">
    <source>
        <dbReference type="ARBA" id="ARBA00022630"/>
    </source>
</evidence>
<dbReference type="OrthoDB" id="9806179at2"/>
<proteinExistence type="predicted"/>
<keyword evidence="5" id="KW-1185">Reference proteome</keyword>
<evidence type="ECO:0000259" key="3">
    <source>
        <dbReference type="Pfam" id="PF07992"/>
    </source>
</evidence>
<name>A0A5R9L2W4_9BACT</name>
<keyword evidence="1" id="KW-0285">Flavoprotein</keyword>
<keyword evidence="2" id="KW-0560">Oxidoreductase</keyword>
<dbReference type="Proteomes" id="UP000306402">
    <property type="component" value="Unassembled WGS sequence"/>
</dbReference>
<evidence type="ECO:0000313" key="5">
    <source>
        <dbReference type="Proteomes" id="UP000306402"/>
    </source>
</evidence>
<reference evidence="4 5" key="1">
    <citation type="submission" date="2019-05" db="EMBL/GenBank/DDBJ databases">
        <authorList>
            <person name="Qu J.-H."/>
        </authorList>
    </citation>
    <scope>NUCLEOTIDE SEQUENCE [LARGE SCALE GENOMIC DNA]</scope>
    <source>
        <strain evidence="4 5">T17</strain>
    </source>
</reference>
<dbReference type="PRINTS" id="PR00469">
    <property type="entry name" value="PNDRDTASEII"/>
</dbReference>
<dbReference type="InterPro" id="IPR050097">
    <property type="entry name" value="Ferredoxin-NADP_redctase_2"/>
</dbReference>
<feature type="domain" description="FAD/NAD(P)-binding" evidence="3">
    <location>
        <begin position="8"/>
        <end position="286"/>
    </location>
</feature>
<dbReference type="GO" id="GO:0016491">
    <property type="term" value="F:oxidoreductase activity"/>
    <property type="evidence" value="ECO:0007669"/>
    <property type="project" value="UniProtKB-KW"/>
</dbReference>
<dbReference type="RefSeq" id="WP_138363971.1">
    <property type="nucleotide sequence ID" value="NZ_VCEJ01000002.1"/>
</dbReference>
<dbReference type="PRINTS" id="PR00368">
    <property type="entry name" value="FADPNR"/>
</dbReference>
<evidence type="ECO:0000313" key="4">
    <source>
        <dbReference type="EMBL" id="TLV02761.1"/>
    </source>
</evidence>
<evidence type="ECO:0000256" key="2">
    <source>
        <dbReference type="ARBA" id="ARBA00023002"/>
    </source>
</evidence>
<dbReference type="Pfam" id="PF07992">
    <property type="entry name" value="Pyr_redox_2"/>
    <property type="match status" value="1"/>
</dbReference>
<sequence length="301" mass="32933">MKNDSPFEVIIVGGSYAGLSAALALGRALRNVFIIDSGDPCNKQTPHSHNFLTRDGETPAAIAEAALKQVLAYPTVTILKDKVTQVTGTNNDFTVETESGNRAKAQKILFATGVRDIMPPIPGFAECWGISVIHCPYCHGYEYRGQKTGILANGETVLEMGKLIRHWTEDVTIFTNGAATFDQDTRENSLAMNIVINEHEIQSIRHDRGYLSQLNFTNNTSEQLTALYARPAFVQHCTIPLELGCEINEKGHLKVDEMQKTNIPGIYAAGDNTIMFRGISMVTAAGTKAGAMMNFELIHEG</sequence>
<accession>A0A5R9L2W4</accession>
<dbReference type="EMBL" id="VCEJ01000002">
    <property type="protein sequence ID" value="TLV02761.1"/>
    <property type="molecule type" value="Genomic_DNA"/>
</dbReference>
<dbReference type="AlphaFoldDB" id="A0A5R9L2W4"/>
<organism evidence="4 5">
    <name type="scientific">Dyadobacter luticola</name>
    <dbReference type="NCBI Taxonomy" id="1979387"/>
    <lineage>
        <taxon>Bacteria</taxon>
        <taxon>Pseudomonadati</taxon>
        <taxon>Bacteroidota</taxon>
        <taxon>Cytophagia</taxon>
        <taxon>Cytophagales</taxon>
        <taxon>Spirosomataceae</taxon>
        <taxon>Dyadobacter</taxon>
    </lineage>
</organism>